<dbReference type="EMBL" id="LHXX01000014">
    <property type="protein sequence ID" value="KXB02497.1"/>
    <property type="molecule type" value="Genomic_DNA"/>
</dbReference>
<name>A0A133V7X6_9EURY</name>
<protein>
    <submittedName>
        <fullName evidence="2">Uncharacterized protein</fullName>
    </submittedName>
</protein>
<evidence type="ECO:0000313" key="3">
    <source>
        <dbReference type="Proteomes" id="UP000070400"/>
    </source>
</evidence>
<feature type="compositionally biased region" description="Basic residues" evidence="1">
    <location>
        <begin position="38"/>
        <end position="57"/>
    </location>
</feature>
<evidence type="ECO:0000256" key="1">
    <source>
        <dbReference type="SAM" id="MobiDB-lite"/>
    </source>
</evidence>
<keyword evidence="3" id="KW-1185">Reference proteome</keyword>
<reference evidence="2 3" key="1">
    <citation type="journal article" date="2016" name="Sci. Rep.">
        <title>Metabolic traits of an uncultured archaeal lineage -MSBL1- from brine pools of the Red Sea.</title>
        <authorList>
            <person name="Mwirichia R."/>
            <person name="Alam I."/>
            <person name="Rashid M."/>
            <person name="Vinu M."/>
            <person name="Ba-Alawi W."/>
            <person name="Anthony Kamau A."/>
            <person name="Kamanda Ngugi D."/>
            <person name="Goker M."/>
            <person name="Klenk H.P."/>
            <person name="Bajic V."/>
            <person name="Stingl U."/>
        </authorList>
    </citation>
    <scope>NUCLEOTIDE SEQUENCE [LARGE SCALE GENOMIC DNA]</scope>
    <source>
        <strain evidence="2">SCGC-AAA261D19</strain>
    </source>
</reference>
<organism evidence="2 3">
    <name type="scientific">candidate division MSBL1 archaeon SCGC-AAA261D19</name>
    <dbReference type="NCBI Taxonomy" id="1698273"/>
    <lineage>
        <taxon>Archaea</taxon>
        <taxon>Methanobacteriati</taxon>
        <taxon>Methanobacteriota</taxon>
        <taxon>candidate division MSBL1</taxon>
    </lineage>
</organism>
<proteinExistence type="predicted"/>
<sequence length="79" mass="9457">MDKKITLSLEDKVGSLMQRLDELERRLKAVERDANRVTTKKKCHSGHSSSTRKRKLPNHNYLKKTIEDVKRRYEQEYQI</sequence>
<dbReference type="AlphaFoldDB" id="A0A133V7X6"/>
<accession>A0A133V7X6</accession>
<feature type="region of interest" description="Disordered" evidence="1">
    <location>
        <begin position="34"/>
        <end position="57"/>
    </location>
</feature>
<dbReference type="Proteomes" id="UP000070400">
    <property type="component" value="Unassembled WGS sequence"/>
</dbReference>
<gene>
    <name evidence="2" type="ORF">AKJ43_01665</name>
</gene>
<comment type="caution">
    <text evidence="2">The sequence shown here is derived from an EMBL/GenBank/DDBJ whole genome shotgun (WGS) entry which is preliminary data.</text>
</comment>
<evidence type="ECO:0000313" key="2">
    <source>
        <dbReference type="EMBL" id="KXB02497.1"/>
    </source>
</evidence>